<dbReference type="AlphaFoldDB" id="A0ABD0K402"/>
<proteinExistence type="predicted"/>
<name>A0ABD0K402_9CAEN</name>
<dbReference type="EMBL" id="JACVVK020000259">
    <property type="protein sequence ID" value="KAK7481603.1"/>
    <property type="molecule type" value="Genomic_DNA"/>
</dbReference>
<sequence>MVGDRKELERREQGVWSNRTERATPVLVAQAPATPRYVTPHALSWSTARATRNKNNYQKKLERAGYIVRLRRGGGAQPRTDSPFHVRPWEKTQNLSGPARDVMPISTVKHRYTVYTVVASASRLQTRHKRRGTWRSRRNFPLPSVWGGPTGGLRHTDTSNGWYLLRVAAQCKPIPRASIAPHGKYIHC</sequence>
<keyword evidence="2" id="KW-1185">Reference proteome</keyword>
<evidence type="ECO:0000313" key="1">
    <source>
        <dbReference type="EMBL" id="KAK7481603.1"/>
    </source>
</evidence>
<protein>
    <submittedName>
        <fullName evidence="1">Uncharacterized protein</fullName>
    </submittedName>
</protein>
<comment type="caution">
    <text evidence="1">The sequence shown here is derived from an EMBL/GenBank/DDBJ whole genome shotgun (WGS) entry which is preliminary data.</text>
</comment>
<gene>
    <name evidence="1" type="ORF">BaRGS_00027119</name>
</gene>
<reference evidence="1 2" key="1">
    <citation type="journal article" date="2023" name="Sci. Data">
        <title>Genome assembly of the Korean intertidal mud-creeper Batillaria attramentaria.</title>
        <authorList>
            <person name="Patra A.K."/>
            <person name="Ho P.T."/>
            <person name="Jun S."/>
            <person name="Lee S.J."/>
            <person name="Kim Y."/>
            <person name="Won Y.J."/>
        </authorList>
    </citation>
    <scope>NUCLEOTIDE SEQUENCE [LARGE SCALE GENOMIC DNA]</scope>
    <source>
        <strain evidence="1">Wonlab-2016</strain>
    </source>
</reference>
<organism evidence="1 2">
    <name type="scientific">Batillaria attramentaria</name>
    <dbReference type="NCBI Taxonomy" id="370345"/>
    <lineage>
        <taxon>Eukaryota</taxon>
        <taxon>Metazoa</taxon>
        <taxon>Spiralia</taxon>
        <taxon>Lophotrochozoa</taxon>
        <taxon>Mollusca</taxon>
        <taxon>Gastropoda</taxon>
        <taxon>Caenogastropoda</taxon>
        <taxon>Sorbeoconcha</taxon>
        <taxon>Cerithioidea</taxon>
        <taxon>Batillariidae</taxon>
        <taxon>Batillaria</taxon>
    </lineage>
</organism>
<accession>A0ABD0K402</accession>
<evidence type="ECO:0000313" key="2">
    <source>
        <dbReference type="Proteomes" id="UP001519460"/>
    </source>
</evidence>
<dbReference type="Proteomes" id="UP001519460">
    <property type="component" value="Unassembled WGS sequence"/>
</dbReference>